<organism evidence="2 3">
    <name type="scientific">Candidatus Devosia phytovorans</name>
    <dbReference type="NCBI Taxonomy" id="3121372"/>
    <lineage>
        <taxon>Bacteria</taxon>
        <taxon>Pseudomonadati</taxon>
        <taxon>Pseudomonadota</taxon>
        <taxon>Alphaproteobacteria</taxon>
        <taxon>Hyphomicrobiales</taxon>
        <taxon>Devosiaceae</taxon>
        <taxon>Devosia</taxon>
    </lineage>
</organism>
<evidence type="ECO:0000256" key="1">
    <source>
        <dbReference type="SAM" id="MobiDB-lite"/>
    </source>
</evidence>
<protein>
    <submittedName>
        <fullName evidence="2">Helix-turn-helix domain-containing protein</fullName>
    </submittedName>
</protein>
<dbReference type="Proteomes" id="UP001217476">
    <property type="component" value="Chromosome"/>
</dbReference>
<reference evidence="2" key="1">
    <citation type="submission" date="2023-03" db="EMBL/GenBank/DDBJ databases">
        <title>Andean soil-derived lignocellulolytic bacterial consortium as a source of novel taxa and putative plastic-active enzymes.</title>
        <authorList>
            <person name="Diaz-Garcia L."/>
            <person name="Chuvochina M."/>
            <person name="Feuerriegel G."/>
            <person name="Bunk B."/>
            <person name="Sproer C."/>
            <person name="Streit W.R."/>
            <person name="Rodriguez L.M."/>
            <person name="Overmann J."/>
            <person name="Jimenez D.J."/>
        </authorList>
    </citation>
    <scope>NUCLEOTIDE SEQUENCE</scope>
    <source>
        <strain evidence="2">MAG 4196</strain>
    </source>
</reference>
<gene>
    <name evidence="2" type="ORF">P0Y65_00110</name>
</gene>
<dbReference type="Gene3D" id="1.10.10.10">
    <property type="entry name" value="Winged helix-like DNA-binding domain superfamily/Winged helix DNA-binding domain"/>
    <property type="match status" value="1"/>
</dbReference>
<evidence type="ECO:0000313" key="3">
    <source>
        <dbReference type="Proteomes" id="UP001217476"/>
    </source>
</evidence>
<dbReference type="InterPro" id="IPR036390">
    <property type="entry name" value="WH_DNA-bd_sf"/>
</dbReference>
<sequence length="180" mass="20763">MSLQNQQEQSAPEDIAKRKVSPKSSAEKWGQKVMDLGFCLVPSLLLRAQRRLNLSPTQLAVLLQLCDFWWDKDRKPFPSKETLAQRLSLSERQVQRYIADLEQEGLVHRVDRRASNGGKLSNIYDLSGLVRRLQELEPEFRQVEEMNKATRKAVGTRGYRAPKVQRQEAPPDQLKTLLRP</sequence>
<dbReference type="SUPFAM" id="SSF46785">
    <property type="entry name" value="Winged helix' DNA-binding domain"/>
    <property type="match status" value="1"/>
</dbReference>
<name>A0AAJ5VWJ3_9HYPH</name>
<dbReference type="Pfam" id="PF13730">
    <property type="entry name" value="HTH_36"/>
    <property type="match status" value="1"/>
</dbReference>
<feature type="compositionally biased region" description="Polar residues" evidence="1">
    <location>
        <begin position="1"/>
        <end position="10"/>
    </location>
</feature>
<feature type="region of interest" description="Disordered" evidence="1">
    <location>
        <begin position="146"/>
        <end position="180"/>
    </location>
</feature>
<dbReference type="InterPro" id="IPR036388">
    <property type="entry name" value="WH-like_DNA-bd_sf"/>
</dbReference>
<evidence type="ECO:0000313" key="2">
    <source>
        <dbReference type="EMBL" id="WEK04699.1"/>
    </source>
</evidence>
<dbReference type="EMBL" id="CP119312">
    <property type="protein sequence ID" value="WEK04699.1"/>
    <property type="molecule type" value="Genomic_DNA"/>
</dbReference>
<accession>A0AAJ5VWJ3</accession>
<dbReference type="AlphaFoldDB" id="A0AAJ5VWJ3"/>
<feature type="region of interest" description="Disordered" evidence="1">
    <location>
        <begin position="1"/>
        <end position="23"/>
    </location>
</feature>
<proteinExistence type="predicted"/>